<name>A0ABT5FB36_9GAMM</name>
<proteinExistence type="predicted"/>
<dbReference type="RefSeq" id="WP_272179915.1">
    <property type="nucleotide sequence ID" value="NZ_JAQOMS010000002.1"/>
</dbReference>
<reference evidence="1 2" key="1">
    <citation type="submission" date="2023-01" db="EMBL/GenBank/DDBJ databases">
        <title>Psychrosphaera sp. nov., isolated from marine algae.</title>
        <authorList>
            <person name="Bayburt H."/>
            <person name="Choi B.J."/>
            <person name="Kim J.M."/>
            <person name="Choi D.G."/>
            <person name="Jeon C.O."/>
        </authorList>
    </citation>
    <scope>NUCLEOTIDE SEQUENCE [LARGE SCALE GENOMIC DNA]</scope>
    <source>
        <strain evidence="1 2">G1-22</strain>
    </source>
</reference>
<keyword evidence="2" id="KW-1185">Reference proteome</keyword>
<comment type="caution">
    <text evidence="1">The sequence shown here is derived from an EMBL/GenBank/DDBJ whole genome shotgun (WGS) entry which is preliminary data.</text>
</comment>
<accession>A0ABT5FB36</accession>
<sequence length="124" mass="14348">MATELHDYNNIIEDLKSAVNHADFDKQFKSKVSSVPKAKQFLIKMELKRLGQPCNRLLDLRGHVAGEPTAFEYKGQIHFLDEVAKQIFKDQIEKFGQYTIGCYEAVLNAENNHRVMHKKSKKRV</sequence>
<dbReference type="EMBL" id="JAQOMS010000002">
    <property type="protein sequence ID" value="MDC2888249.1"/>
    <property type="molecule type" value="Genomic_DNA"/>
</dbReference>
<evidence type="ECO:0000313" key="2">
    <source>
        <dbReference type="Proteomes" id="UP001528411"/>
    </source>
</evidence>
<organism evidence="1 2">
    <name type="scientific">Psychrosphaera algicola</name>
    <dbReference type="NCBI Taxonomy" id="3023714"/>
    <lineage>
        <taxon>Bacteria</taxon>
        <taxon>Pseudomonadati</taxon>
        <taxon>Pseudomonadota</taxon>
        <taxon>Gammaproteobacteria</taxon>
        <taxon>Alteromonadales</taxon>
        <taxon>Pseudoalteromonadaceae</taxon>
        <taxon>Psychrosphaera</taxon>
    </lineage>
</organism>
<evidence type="ECO:0000313" key="1">
    <source>
        <dbReference type="EMBL" id="MDC2888249.1"/>
    </source>
</evidence>
<protein>
    <submittedName>
        <fullName evidence="1">Uncharacterized protein</fullName>
    </submittedName>
</protein>
<gene>
    <name evidence="1" type="ORF">PN838_04965</name>
</gene>
<dbReference type="Proteomes" id="UP001528411">
    <property type="component" value="Unassembled WGS sequence"/>
</dbReference>